<feature type="transmembrane region" description="Helical" evidence="1">
    <location>
        <begin position="12"/>
        <end position="32"/>
    </location>
</feature>
<dbReference type="EMBL" id="CCYD01000810">
    <property type="protein sequence ID" value="CEG44016.1"/>
    <property type="molecule type" value="Genomic_DNA"/>
</dbReference>
<evidence type="ECO:0000313" key="2">
    <source>
        <dbReference type="EMBL" id="CEG44016.1"/>
    </source>
</evidence>
<feature type="transmembrane region" description="Helical" evidence="1">
    <location>
        <begin position="77"/>
        <end position="96"/>
    </location>
</feature>
<keyword evidence="1" id="KW-1133">Transmembrane helix</keyword>
<keyword evidence="1" id="KW-0812">Transmembrane</keyword>
<accession>A0A0P1ART6</accession>
<dbReference type="STRING" id="4781.A0A0P1ART6"/>
<dbReference type="RefSeq" id="XP_024580385.1">
    <property type="nucleotide sequence ID" value="XM_024730072.1"/>
</dbReference>
<reference evidence="3" key="1">
    <citation type="submission" date="2014-09" db="EMBL/GenBank/DDBJ databases">
        <authorList>
            <person name="Sharma Rahul"/>
            <person name="Thines Marco"/>
        </authorList>
    </citation>
    <scope>NUCLEOTIDE SEQUENCE [LARGE SCALE GENOMIC DNA]</scope>
</reference>
<dbReference type="AlphaFoldDB" id="A0A0P1ART6"/>
<sequence>MAQDDTSKLHVLPAFVPFFWSFVGIGIVLFIYSIKYAKKYCTTAAFLLTPFICISLIFDNVIMATTGIDRRCTSTQAMLAFHACITPMLLLVYYELAYLVHKHKSVNFCGISFESDHRECRSIGTNTRARALGYSF</sequence>
<evidence type="ECO:0000256" key="1">
    <source>
        <dbReference type="SAM" id="Phobius"/>
    </source>
</evidence>
<organism evidence="2 3">
    <name type="scientific">Plasmopara halstedii</name>
    <name type="common">Downy mildew of sunflower</name>
    <dbReference type="NCBI Taxonomy" id="4781"/>
    <lineage>
        <taxon>Eukaryota</taxon>
        <taxon>Sar</taxon>
        <taxon>Stramenopiles</taxon>
        <taxon>Oomycota</taxon>
        <taxon>Peronosporomycetes</taxon>
        <taxon>Peronosporales</taxon>
        <taxon>Peronosporaceae</taxon>
        <taxon>Plasmopara</taxon>
    </lineage>
</organism>
<feature type="transmembrane region" description="Helical" evidence="1">
    <location>
        <begin position="44"/>
        <end position="65"/>
    </location>
</feature>
<evidence type="ECO:0000313" key="3">
    <source>
        <dbReference type="Proteomes" id="UP000054928"/>
    </source>
</evidence>
<dbReference type="Proteomes" id="UP000054928">
    <property type="component" value="Unassembled WGS sequence"/>
</dbReference>
<keyword evidence="3" id="KW-1185">Reference proteome</keyword>
<dbReference type="OrthoDB" id="79116at2759"/>
<protein>
    <submittedName>
        <fullName evidence="2">Uncharacterized protein</fullName>
    </submittedName>
</protein>
<name>A0A0P1ART6_PLAHL</name>
<proteinExistence type="predicted"/>
<dbReference type="GeneID" id="36409344"/>
<keyword evidence="1" id="KW-0472">Membrane</keyword>